<name>A0A7Y9KMV1_9MICO</name>
<evidence type="ECO:0000256" key="3">
    <source>
        <dbReference type="ARBA" id="ARBA00022989"/>
    </source>
</evidence>
<feature type="transmembrane region" description="Helical" evidence="5">
    <location>
        <begin position="69"/>
        <end position="91"/>
    </location>
</feature>
<dbReference type="EMBL" id="JACCBV010000001">
    <property type="protein sequence ID" value="NYE21144.1"/>
    <property type="molecule type" value="Genomic_DNA"/>
</dbReference>
<keyword evidence="4 5" id="KW-0472">Membrane</keyword>
<keyword evidence="2 5" id="KW-0812">Transmembrane</keyword>
<dbReference type="RefSeq" id="WP_179491580.1">
    <property type="nucleotide sequence ID" value="NZ_JACCBV010000001.1"/>
</dbReference>
<evidence type="ECO:0008006" key="8">
    <source>
        <dbReference type="Google" id="ProtNLM"/>
    </source>
</evidence>
<evidence type="ECO:0000256" key="2">
    <source>
        <dbReference type="ARBA" id="ARBA00022692"/>
    </source>
</evidence>
<organism evidence="6 7">
    <name type="scientific">Microbacterium immunditiarum</name>
    <dbReference type="NCBI Taxonomy" id="337480"/>
    <lineage>
        <taxon>Bacteria</taxon>
        <taxon>Bacillati</taxon>
        <taxon>Actinomycetota</taxon>
        <taxon>Actinomycetes</taxon>
        <taxon>Micrococcales</taxon>
        <taxon>Microbacteriaceae</taxon>
        <taxon>Microbacterium</taxon>
    </lineage>
</organism>
<dbReference type="InterPro" id="IPR032808">
    <property type="entry name" value="DoxX"/>
</dbReference>
<dbReference type="AlphaFoldDB" id="A0A7Y9KMV1"/>
<comment type="subcellular location">
    <subcellularLocation>
        <location evidence="1">Membrane</location>
        <topology evidence="1">Multi-pass membrane protein</topology>
    </subcellularLocation>
</comment>
<feature type="transmembrane region" description="Helical" evidence="5">
    <location>
        <begin position="6"/>
        <end position="25"/>
    </location>
</feature>
<evidence type="ECO:0000256" key="5">
    <source>
        <dbReference type="SAM" id="Phobius"/>
    </source>
</evidence>
<reference evidence="6 7" key="1">
    <citation type="submission" date="2020-07" db="EMBL/GenBank/DDBJ databases">
        <title>Sequencing the genomes of 1000 actinobacteria strains.</title>
        <authorList>
            <person name="Klenk H.-P."/>
        </authorList>
    </citation>
    <scope>NUCLEOTIDE SEQUENCE [LARGE SCALE GENOMIC DNA]</scope>
    <source>
        <strain evidence="6 7">DSM 24662</strain>
    </source>
</reference>
<dbReference type="Proteomes" id="UP000576969">
    <property type="component" value="Unassembled WGS sequence"/>
</dbReference>
<evidence type="ECO:0000256" key="4">
    <source>
        <dbReference type="ARBA" id="ARBA00023136"/>
    </source>
</evidence>
<keyword evidence="7" id="KW-1185">Reference proteome</keyword>
<evidence type="ECO:0000256" key="1">
    <source>
        <dbReference type="ARBA" id="ARBA00004141"/>
    </source>
</evidence>
<comment type="caution">
    <text evidence="6">The sequence shown here is derived from an EMBL/GenBank/DDBJ whole genome shotgun (WGS) entry which is preliminary data.</text>
</comment>
<keyword evidence="3 5" id="KW-1133">Transmembrane helix</keyword>
<proteinExistence type="predicted"/>
<accession>A0A7Y9KMV1</accession>
<evidence type="ECO:0000313" key="6">
    <source>
        <dbReference type="EMBL" id="NYE21144.1"/>
    </source>
</evidence>
<dbReference type="Pfam" id="PF13564">
    <property type="entry name" value="DoxX_2"/>
    <property type="match status" value="1"/>
</dbReference>
<evidence type="ECO:0000313" key="7">
    <source>
        <dbReference type="Proteomes" id="UP000576969"/>
    </source>
</evidence>
<dbReference type="GO" id="GO:0016020">
    <property type="term" value="C:membrane"/>
    <property type="evidence" value="ECO:0007669"/>
    <property type="project" value="UniProtKB-SubCell"/>
</dbReference>
<sequence>MVVALWIVNVVLAVAFLVAGGIKLLRPREALPTLGMAWTEDFSDASVKAIGAAELLGAIGLIVPLATGIVPVLAIIAAVALAALMTGAIVTHIRRREQFVPPLVLGIIAIGSAILGFLVVLG</sequence>
<feature type="transmembrane region" description="Helical" evidence="5">
    <location>
        <begin position="103"/>
        <end position="121"/>
    </location>
</feature>
<protein>
    <recommendedName>
        <fullName evidence="8">DoxX family protein</fullName>
    </recommendedName>
</protein>
<gene>
    <name evidence="6" type="ORF">BJ991_003172</name>
</gene>